<evidence type="ECO:0000313" key="2">
    <source>
        <dbReference type="EMBL" id="PWA93735.1"/>
    </source>
</evidence>
<sequence length="653" mass="71629">MKNNKQAKGNSKSAHVSFKQDNQKVGSKGNKNNKGVEGGVTGDGNSEAREGYEEGIDGDMGSNIDTDSLDSRSCGDSIYEKEVEGRVSKDDNIDSTSNVAVNNGIGDVNDKNTSINIGDIPVPVYENPILSTRSSPVGSPRILKRGEVLNMNGKNATADFSFNNKEKWPSLSSPNKDANTSAPIEVDGVGNSVVNTKVDTPLAKEVGTNVKIVSFASAVQGLSPSGYTKLRLIPITTSMCDKAYGRANFARILVEIDAQKGLVEDINVCYKSLGKTMQLKVEYPWRPPICNECMVFGHDNDKCSKIVKVDGTKSQDLGNVQVNSTGGAAKEGGVDEWKTVDYRKNGSNAECARWGCWDINGNRRVAGGNYYNSKGGFSGRGRGNMYGRGNNFQRFNRTSTQYVPPKKMNEVNGKDVQNQVTNDKGKGKVDEAISNSQVTIDKAKGNVNEISSVNVTGFKSAGQSSNNQNRFVVLARDRDDDGNDVLDITKARIKGMCGKGEFIREEVMKNWSTDENDNYKEKMQDSIRGMSEDSMKVMILNLEKQISYSNKNIVMGSKAKADSMVKAAMVENGLSENQAFAKERNIRRMQFIERSSDCLFKIVVDNVRLKLMSLNIKYSKDVSKAAAMWKFPVSKDAYYRSMMGDLHDDVILL</sequence>
<protein>
    <submittedName>
        <fullName evidence="2">ATPase, F1/V1/A1 complex, alpha/beta subunit, Zinc knuckle CX2CX4HX4C</fullName>
    </submittedName>
</protein>
<dbReference type="EMBL" id="PKPP01000362">
    <property type="protein sequence ID" value="PWA93735.1"/>
    <property type="molecule type" value="Genomic_DNA"/>
</dbReference>
<feature type="compositionally biased region" description="Low complexity" evidence="1">
    <location>
        <begin position="23"/>
        <end position="35"/>
    </location>
</feature>
<gene>
    <name evidence="2" type="ORF">CTI12_AA068080</name>
</gene>
<evidence type="ECO:0000313" key="3">
    <source>
        <dbReference type="Proteomes" id="UP000245207"/>
    </source>
</evidence>
<dbReference type="Proteomes" id="UP000245207">
    <property type="component" value="Unassembled WGS sequence"/>
</dbReference>
<proteinExistence type="predicted"/>
<evidence type="ECO:0000256" key="1">
    <source>
        <dbReference type="SAM" id="MobiDB-lite"/>
    </source>
</evidence>
<dbReference type="PANTHER" id="PTHR31286:SF99">
    <property type="entry name" value="DUF4283 DOMAIN-CONTAINING PROTEIN"/>
    <property type="match status" value="1"/>
</dbReference>
<dbReference type="PANTHER" id="PTHR31286">
    <property type="entry name" value="GLYCINE-RICH CELL WALL STRUCTURAL PROTEIN 1.8-LIKE"/>
    <property type="match status" value="1"/>
</dbReference>
<reference evidence="2 3" key="1">
    <citation type="journal article" date="2018" name="Mol. Plant">
        <title>The genome of Artemisia annua provides insight into the evolution of Asteraceae family and artemisinin biosynthesis.</title>
        <authorList>
            <person name="Shen Q."/>
            <person name="Zhang L."/>
            <person name="Liao Z."/>
            <person name="Wang S."/>
            <person name="Yan T."/>
            <person name="Shi P."/>
            <person name="Liu M."/>
            <person name="Fu X."/>
            <person name="Pan Q."/>
            <person name="Wang Y."/>
            <person name="Lv Z."/>
            <person name="Lu X."/>
            <person name="Zhang F."/>
            <person name="Jiang W."/>
            <person name="Ma Y."/>
            <person name="Chen M."/>
            <person name="Hao X."/>
            <person name="Li L."/>
            <person name="Tang Y."/>
            <person name="Lv G."/>
            <person name="Zhou Y."/>
            <person name="Sun X."/>
            <person name="Brodelius P.E."/>
            <person name="Rose J.K.C."/>
            <person name="Tang K."/>
        </authorList>
    </citation>
    <scope>NUCLEOTIDE SEQUENCE [LARGE SCALE GENOMIC DNA]</scope>
    <source>
        <strain evidence="3">cv. Huhao1</strain>
        <tissue evidence="2">Leaf</tissue>
    </source>
</reference>
<feature type="compositionally biased region" description="Polar residues" evidence="1">
    <location>
        <begin position="1"/>
        <end position="14"/>
    </location>
</feature>
<comment type="caution">
    <text evidence="2">The sequence shown here is derived from an EMBL/GenBank/DDBJ whole genome shotgun (WGS) entry which is preliminary data.</text>
</comment>
<accession>A0A2U1Q6V3</accession>
<keyword evidence="3" id="KW-1185">Reference proteome</keyword>
<name>A0A2U1Q6V3_ARTAN</name>
<organism evidence="2 3">
    <name type="scientific">Artemisia annua</name>
    <name type="common">Sweet wormwood</name>
    <dbReference type="NCBI Taxonomy" id="35608"/>
    <lineage>
        <taxon>Eukaryota</taxon>
        <taxon>Viridiplantae</taxon>
        <taxon>Streptophyta</taxon>
        <taxon>Embryophyta</taxon>
        <taxon>Tracheophyta</taxon>
        <taxon>Spermatophyta</taxon>
        <taxon>Magnoliopsida</taxon>
        <taxon>eudicotyledons</taxon>
        <taxon>Gunneridae</taxon>
        <taxon>Pentapetalae</taxon>
        <taxon>asterids</taxon>
        <taxon>campanulids</taxon>
        <taxon>Asterales</taxon>
        <taxon>Asteraceae</taxon>
        <taxon>Asteroideae</taxon>
        <taxon>Anthemideae</taxon>
        <taxon>Artemisiinae</taxon>
        <taxon>Artemisia</taxon>
    </lineage>
</organism>
<dbReference type="AlphaFoldDB" id="A0A2U1Q6V3"/>
<feature type="region of interest" description="Disordered" evidence="1">
    <location>
        <begin position="1"/>
        <end position="74"/>
    </location>
</feature>
<dbReference type="InterPro" id="IPR040256">
    <property type="entry name" value="At4g02000-like"/>
</dbReference>